<feature type="transmembrane region" description="Helical" evidence="1">
    <location>
        <begin position="79"/>
        <end position="96"/>
    </location>
</feature>
<dbReference type="GeneID" id="121217882"/>
<protein>
    <submittedName>
        <fullName evidence="3">Uncharacterized protein</fullName>
    </submittedName>
</protein>
<accession>A0ABM3A680</accession>
<sequence length="105" mass="11705">MLLSASVNSISSIPSPVYQCKKALRRNIAVNCSLTLLNISWIDVEFPTNVDDIFRPFGGMSQTLDLTLLGIHSTKYDEFLFWTLVICSSTSLVLILPRNIAEAVR</sequence>
<evidence type="ECO:0000256" key="1">
    <source>
        <dbReference type="SAM" id="Phobius"/>
    </source>
</evidence>
<dbReference type="RefSeq" id="XP_040950370.1">
    <property type="nucleotide sequence ID" value="XM_041094436.1"/>
</dbReference>
<proteinExistence type="predicted"/>
<dbReference type="Proteomes" id="UP000818029">
    <property type="component" value="Chromosome D05"/>
</dbReference>
<keyword evidence="1" id="KW-1133">Transmembrane helix</keyword>
<evidence type="ECO:0000313" key="2">
    <source>
        <dbReference type="Proteomes" id="UP000818029"/>
    </source>
</evidence>
<keyword evidence="1" id="KW-0812">Transmembrane</keyword>
<reference evidence="2" key="1">
    <citation type="journal article" date="2020" name="Nat. Genet.">
        <title>Genomic diversifications of five Gossypium allopolyploid species and their impact on cotton improvement.</title>
        <authorList>
            <person name="Chen Z.J."/>
            <person name="Sreedasyam A."/>
            <person name="Ando A."/>
            <person name="Song Q."/>
            <person name="De Santiago L.M."/>
            <person name="Hulse-Kemp A.M."/>
            <person name="Ding M."/>
            <person name="Ye W."/>
            <person name="Kirkbride R.C."/>
            <person name="Jenkins J."/>
            <person name="Plott C."/>
            <person name="Lovell J."/>
            <person name="Lin Y.M."/>
            <person name="Vaughn R."/>
            <person name="Liu B."/>
            <person name="Simpson S."/>
            <person name="Scheffler B.E."/>
            <person name="Wen L."/>
            <person name="Saski C.A."/>
            <person name="Grover C.E."/>
            <person name="Hu G."/>
            <person name="Conover J.L."/>
            <person name="Carlson J.W."/>
            <person name="Shu S."/>
            <person name="Boston L.B."/>
            <person name="Williams M."/>
            <person name="Peterson D.G."/>
            <person name="McGee K."/>
            <person name="Jones D.C."/>
            <person name="Wendel J.F."/>
            <person name="Stelly D.M."/>
            <person name="Grimwood J."/>
            <person name="Schmutz J."/>
        </authorList>
    </citation>
    <scope>NUCLEOTIDE SEQUENCE [LARGE SCALE GENOMIC DNA]</scope>
    <source>
        <strain evidence="2">cv. TM-1</strain>
    </source>
</reference>
<organism evidence="2 3">
    <name type="scientific">Gossypium hirsutum</name>
    <name type="common">Upland cotton</name>
    <name type="synonym">Gossypium mexicanum</name>
    <dbReference type="NCBI Taxonomy" id="3635"/>
    <lineage>
        <taxon>Eukaryota</taxon>
        <taxon>Viridiplantae</taxon>
        <taxon>Streptophyta</taxon>
        <taxon>Embryophyta</taxon>
        <taxon>Tracheophyta</taxon>
        <taxon>Spermatophyta</taxon>
        <taxon>Magnoliopsida</taxon>
        <taxon>eudicotyledons</taxon>
        <taxon>Gunneridae</taxon>
        <taxon>Pentapetalae</taxon>
        <taxon>rosids</taxon>
        <taxon>malvids</taxon>
        <taxon>Malvales</taxon>
        <taxon>Malvaceae</taxon>
        <taxon>Malvoideae</taxon>
        <taxon>Gossypium</taxon>
    </lineage>
</organism>
<evidence type="ECO:0000313" key="3">
    <source>
        <dbReference type="RefSeq" id="XP_040950370.1"/>
    </source>
</evidence>
<keyword evidence="2" id="KW-1185">Reference proteome</keyword>
<reference evidence="3" key="2">
    <citation type="submission" date="2025-08" db="UniProtKB">
        <authorList>
            <consortium name="RefSeq"/>
        </authorList>
    </citation>
    <scope>IDENTIFICATION</scope>
</reference>
<name>A0ABM3A680_GOSHI</name>
<keyword evidence="1" id="KW-0472">Membrane</keyword>
<gene>
    <name evidence="3" type="primary">LOC121217882</name>
</gene>